<reference evidence="4" key="1">
    <citation type="submission" date="2020-10" db="EMBL/GenBank/DDBJ databases">
        <authorList>
            <person name="Kusch S."/>
        </authorList>
    </citation>
    <scope>NUCLEOTIDE SEQUENCE</scope>
    <source>
        <strain evidence="4">SwB9</strain>
    </source>
</reference>
<dbReference type="EMBL" id="CAJHIA010000037">
    <property type="protein sequence ID" value="CAD6455796.1"/>
    <property type="molecule type" value="Genomic_DNA"/>
</dbReference>
<evidence type="ECO:0000256" key="1">
    <source>
        <dbReference type="ARBA" id="ARBA00022574"/>
    </source>
</evidence>
<protein>
    <submittedName>
        <fullName evidence="4">03279c4e-1cbe-4c51-834c-e9d1716dd34b</fullName>
    </submittedName>
</protein>
<dbReference type="SUPFAM" id="SSF50978">
    <property type="entry name" value="WD40 repeat-like"/>
    <property type="match status" value="1"/>
</dbReference>
<dbReference type="PRINTS" id="PR00320">
    <property type="entry name" value="GPROTEINBRPT"/>
</dbReference>
<dbReference type="Gene3D" id="2.130.10.10">
    <property type="entry name" value="YVTN repeat-like/Quinoprotein amine dehydrogenase"/>
    <property type="match status" value="1"/>
</dbReference>
<feature type="repeat" description="WD" evidence="3">
    <location>
        <begin position="292"/>
        <end position="331"/>
    </location>
</feature>
<dbReference type="PANTHER" id="PTHR19849">
    <property type="entry name" value="PHOSPHOLIPASE A-2-ACTIVATING PROTEIN"/>
    <property type="match status" value="1"/>
</dbReference>
<dbReference type="GO" id="GO:0043130">
    <property type="term" value="F:ubiquitin binding"/>
    <property type="evidence" value="ECO:0007669"/>
    <property type="project" value="TreeGrafter"/>
</dbReference>
<dbReference type="InterPro" id="IPR015943">
    <property type="entry name" value="WD40/YVTN_repeat-like_dom_sf"/>
</dbReference>
<dbReference type="InterPro" id="IPR036322">
    <property type="entry name" value="WD40_repeat_dom_sf"/>
</dbReference>
<dbReference type="Proteomes" id="UP000624404">
    <property type="component" value="Unassembled WGS sequence"/>
</dbReference>
<dbReference type="PANTHER" id="PTHR19849:SF1">
    <property type="entry name" value="F-BOX_WD REPEAT-CONTAINING PROTEIN 7"/>
    <property type="match status" value="1"/>
</dbReference>
<dbReference type="CDD" id="cd00200">
    <property type="entry name" value="WD40"/>
    <property type="match status" value="1"/>
</dbReference>
<dbReference type="GO" id="GO:0005634">
    <property type="term" value="C:nucleus"/>
    <property type="evidence" value="ECO:0007669"/>
    <property type="project" value="TreeGrafter"/>
</dbReference>
<accession>A0A8H2ZSY0</accession>
<keyword evidence="5" id="KW-1185">Reference proteome</keyword>
<dbReference type="InterPro" id="IPR019775">
    <property type="entry name" value="WD40_repeat_CS"/>
</dbReference>
<comment type="caution">
    <text evidence="4">The sequence shown here is derived from an EMBL/GenBank/DDBJ whole genome shotgun (WGS) entry which is preliminary data.</text>
</comment>
<dbReference type="GO" id="GO:0005737">
    <property type="term" value="C:cytoplasm"/>
    <property type="evidence" value="ECO:0007669"/>
    <property type="project" value="TreeGrafter"/>
</dbReference>
<evidence type="ECO:0000256" key="3">
    <source>
        <dbReference type="PROSITE-ProRule" id="PRU00221"/>
    </source>
</evidence>
<dbReference type="AlphaFoldDB" id="A0A8H2ZSY0"/>
<keyword evidence="2" id="KW-0677">Repeat</keyword>
<evidence type="ECO:0000313" key="5">
    <source>
        <dbReference type="Proteomes" id="UP000624404"/>
    </source>
</evidence>
<dbReference type="InterPro" id="IPR001680">
    <property type="entry name" value="WD40_rpt"/>
</dbReference>
<name>A0A8H2ZSY0_9HELO</name>
<sequence length="371" mass="41184">MAEIETEIDIPEYLRLLKDPETRILDANNAVVTTLHITKFHIIIALDSGILHILKHENGRDIGGEIVVKACEMGIWCVDSWEGEENEEWIVVGGTGNEDNLKVCMWDGNGRLVRITVMSLQCRPLVEKLKLQGHKSTVRVVKAPSATTVISASRDATIRIWNIQNGICEAVLEGHTKTIRCLDVHEKIAVSGSYDSEARVWDLKKRVCLHVMKGHESKIYAIATNGVKVFTGGMDKSVRVWDVITGECQAILEGFTSLVGLLELLPSSLLTADASGVIRLFANQDCKEIWKVEAHQNAVISMHCHGSKFATGGSDGKVRVWDLDNGKLLQELITSNAVWYVKWIGNSLVTLFSNDIDNTMEVIMKIWTVPS</sequence>
<feature type="repeat" description="WD" evidence="3">
    <location>
        <begin position="172"/>
        <end position="211"/>
    </location>
</feature>
<dbReference type="OrthoDB" id="190105at2759"/>
<dbReference type="PROSITE" id="PS50294">
    <property type="entry name" value="WD_REPEATS_REGION"/>
    <property type="match status" value="4"/>
</dbReference>
<dbReference type="GO" id="GO:0010992">
    <property type="term" value="P:ubiquitin recycling"/>
    <property type="evidence" value="ECO:0007669"/>
    <property type="project" value="TreeGrafter"/>
</dbReference>
<evidence type="ECO:0000256" key="2">
    <source>
        <dbReference type="ARBA" id="ARBA00022737"/>
    </source>
</evidence>
<gene>
    <name evidence="4" type="ORF">SCLTRI_LOCUS10322</name>
</gene>
<organism evidence="4 5">
    <name type="scientific">Sclerotinia trifoliorum</name>
    <dbReference type="NCBI Taxonomy" id="28548"/>
    <lineage>
        <taxon>Eukaryota</taxon>
        <taxon>Fungi</taxon>
        <taxon>Dikarya</taxon>
        <taxon>Ascomycota</taxon>
        <taxon>Pezizomycotina</taxon>
        <taxon>Leotiomycetes</taxon>
        <taxon>Helotiales</taxon>
        <taxon>Sclerotiniaceae</taxon>
        <taxon>Sclerotinia</taxon>
    </lineage>
</organism>
<feature type="repeat" description="WD" evidence="3">
    <location>
        <begin position="131"/>
        <end position="171"/>
    </location>
</feature>
<feature type="repeat" description="WD" evidence="3">
    <location>
        <begin position="212"/>
        <end position="251"/>
    </location>
</feature>
<dbReference type="InterPro" id="IPR020472">
    <property type="entry name" value="WD40_PAC1"/>
</dbReference>
<dbReference type="GO" id="GO:0043161">
    <property type="term" value="P:proteasome-mediated ubiquitin-dependent protein catabolic process"/>
    <property type="evidence" value="ECO:0007669"/>
    <property type="project" value="TreeGrafter"/>
</dbReference>
<dbReference type="PROSITE" id="PS00678">
    <property type="entry name" value="WD_REPEATS_1"/>
    <property type="match status" value="3"/>
</dbReference>
<proteinExistence type="predicted"/>
<dbReference type="PROSITE" id="PS50082">
    <property type="entry name" value="WD_REPEATS_2"/>
    <property type="match status" value="4"/>
</dbReference>
<evidence type="ECO:0000313" key="4">
    <source>
        <dbReference type="EMBL" id="CAD6455796.1"/>
    </source>
</evidence>
<dbReference type="SMART" id="SM00320">
    <property type="entry name" value="WD40"/>
    <property type="match status" value="6"/>
</dbReference>
<dbReference type="Pfam" id="PF00400">
    <property type="entry name" value="WD40"/>
    <property type="match status" value="4"/>
</dbReference>
<keyword evidence="1 3" id="KW-0853">WD repeat</keyword>